<evidence type="ECO:0000256" key="4">
    <source>
        <dbReference type="ARBA" id="ARBA00022989"/>
    </source>
</evidence>
<reference evidence="7 8" key="1">
    <citation type="submission" date="2016-10" db="EMBL/GenBank/DDBJ databases">
        <authorList>
            <person name="de Groot N.N."/>
        </authorList>
    </citation>
    <scope>NUCLEOTIDE SEQUENCE [LARGE SCALE GENOMIC DNA]</scope>
    <source>
        <strain evidence="7 8">LMG 23650</strain>
    </source>
</reference>
<dbReference type="RefSeq" id="WP_091014514.1">
    <property type="nucleotide sequence ID" value="NZ_CP041745.1"/>
</dbReference>
<dbReference type="PANTHER" id="PTHR30086:SF20">
    <property type="entry name" value="ARGININE EXPORTER PROTEIN ARGO-RELATED"/>
    <property type="match status" value="1"/>
</dbReference>
<evidence type="ECO:0000256" key="1">
    <source>
        <dbReference type="ARBA" id="ARBA00004651"/>
    </source>
</evidence>
<dbReference type="PANTHER" id="PTHR30086">
    <property type="entry name" value="ARGININE EXPORTER PROTEIN ARGO"/>
    <property type="match status" value="1"/>
</dbReference>
<accession>A0A1I3NW30</accession>
<evidence type="ECO:0000256" key="6">
    <source>
        <dbReference type="SAM" id="Phobius"/>
    </source>
</evidence>
<dbReference type="EMBL" id="FOQU01000005">
    <property type="protein sequence ID" value="SFJ13475.1"/>
    <property type="molecule type" value="Genomic_DNA"/>
</dbReference>
<dbReference type="Proteomes" id="UP000199548">
    <property type="component" value="Unassembled WGS sequence"/>
</dbReference>
<keyword evidence="3 6" id="KW-0812">Transmembrane</keyword>
<keyword evidence="5 6" id="KW-0472">Membrane</keyword>
<feature type="transmembrane region" description="Helical" evidence="6">
    <location>
        <begin position="149"/>
        <end position="169"/>
    </location>
</feature>
<keyword evidence="8" id="KW-1185">Reference proteome</keyword>
<feature type="transmembrane region" description="Helical" evidence="6">
    <location>
        <begin position="110"/>
        <end position="129"/>
    </location>
</feature>
<sequence>MLDTSAFVEGLLLGAGLFTSVGPKDAFVIRRSLAGRHLLLIVAVCAGSDALLIALGAGGFSALLARHPLLLSVALWSGIGYLVCHGLLALRAAIAGHHHADGDATPARNAFLQTLMATAAVSLLNPYAWVDTVLVVGSIAASKPGGARWPFMLGAIVASFAWFCGLTSFSHAFRRLFSSAIAWRALDAFVAVMMFGMAVHLATARLQ</sequence>
<dbReference type="OrthoDB" id="5638726at2"/>
<dbReference type="GO" id="GO:0015171">
    <property type="term" value="F:amino acid transmembrane transporter activity"/>
    <property type="evidence" value="ECO:0007669"/>
    <property type="project" value="TreeGrafter"/>
</dbReference>
<dbReference type="GO" id="GO:0005886">
    <property type="term" value="C:plasma membrane"/>
    <property type="evidence" value="ECO:0007669"/>
    <property type="project" value="UniProtKB-SubCell"/>
</dbReference>
<evidence type="ECO:0000313" key="7">
    <source>
        <dbReference type="EMBL" id="SFJ13475.1"/>
    </source>
</evidence>
<dbReference type="InterPro" id="IPR001123">
    <property type="entry name" value="LeuE-type"/>
</dbReference>
<feature type="transmembrane region" description="Helical" evidence="6">
    <location>
        <begin position="69"/>
        <end position="90"/>
    </location>
</feature>
<feature type="transmembrane region" description="Helical" evidence="6">
    <location>
        <begin position="6"/>
        <end position="26"/>
    </location>
</feature>
<feature type="transmembrane region" description="Helical" evidence="6">
    <location>
        <begin position="38"/>
        <end position="63"/>
    </location>
</feature>
<organism evidence="7 8">
    <name type="scientific">Paraburkholderia megapolitana</name>
    <dbReference type="NCBI Taxonomy" id="420953"/>
    <lineage>
        <taxon>Bacteria</taxon>
        <taxon>Pseudomonadati</taxon>
        <taxon>Pseudomonadota</taxon>
        <taxon>Betaproteobacteria</taxon>
        <taxon>Burkholderiales</taxon>
        <taxon>Burkholderiaceae</taxon>
        <taxon>Paraburkholderia</taxon>
    </lineage>
</organism>
<dbReference type="Pfam" id="PF01810">
    <property type="entry name" value="LysE"/>
    <property type="match status" value="1"/>
</dbReference>
<keyword evidence="2" id="KW-1003">Cell membrane</keyword>
<comment type="subcellular location">
    <subcellularLocation>
        <location evidence="1">Cell membrane</location>
        <topology evidence="1">Multi-pass membrane protein</topology>
    </subcellularLocation>
</comment>
<gene>
    <name evidence="7" type="ORF">SAMN05192543_105540</name>
</gene>
<proteinExistence type="predicted"/>
<dbReference type="STRING" id="420953.SAMN05192543_105540"/>
<feature type="transmembrane region" description="Helical" evidence="6">
    <location>
        <begin position="181"/>
        <end position="202"/>
    </location>
</feature>
<evidence type="ECO:0000313" key="8">
    <source>
        <dbReference type="Proteomes" id="UP000199548"/>
    </source>
</evidence>
<evidence type="ECO:0000256" key="2">
    <source>
        <dbReference type="ARBA" id="ARBA00022475"/>
    </source>
</evidence>
<keyword evidence="4 6" id="KW-1133">Transmembrane helix</keyword>
<name>A0A1I3NW30_9BURK</name>
<evidence type="ECO:0000256" key="3">
    <source>
        <dbReference type="ARBA" id="ARBA00022692"/>
    </source>
</evidence>
<evidence type="ECO:0000256" key="5">
    <source>
        <dbReference type="ARBA" id="ARBA00023136"/>
    </source>
</evidence>
<protein>
    <submittedName>
        <fullName evidence="7">L-lysine exporter family protein LysE/ArgO</fullName>
    </submittedName>
</protein>
<dbReference type="AlphaFoldDB" id="A0A1I3NW30"/>